<dbReference type="STRING" id="286156.Ppb6_01371"/>
<evidence type="ECO:0000256" key="4">
    <source>
        <dbReference type="ARBA" id="ARBA00022806"/>
    </source>
</evidence>
<evidence type="ECO:0000313" key="10">
    <source>
        <dbReference type="Proteomes" id="UP000093476"/>
    </source>
</evidence>
<proteinExistence type="inferred from homology"/>
<dbReference type="InterPro" id="IPR041677">
    <property type="entry name" value="DNA2/NAM7_AAA_11"/>
</dbReference>
<dbReference type="Proteomes" id="UP000093476">
    <property type="component" value="Unassembled WGS sequence"/>
</dbReference>
<evidence type="ECO:0000256" key="5">
    <source>
        <dbReference type="ARBA" id="ARBA00022840"/>
    </source>
</evidence>
<keyword evidence="6" id="KW-0175">Coiled coil</keyword>
<feature type="domain" description="DNA2/NAM7 helicase helicase" evidence="7">
    <location>
        <begin position="772"/>
        <end position="832"/>
    </location>
</feature>
<evidence type="ECO:0000259" key="8">
    <source>
        <dbReference type="Pfam" id="PF13087"/>
    </source>
</evidence>
<evidence type="ECO:0000256" key="6">
    <source>
        <dbReference type="SAM" id="Coils"/>
    </source>
</evidence>
<dbReference type="CDD" id="cd18808">
    <property type="entry name" value="SF1_C_Upf1"/>
    <property type="match status" value="1"/>
</dbReference>
<dbReference type="Pfam" id="PF13086">
    <property type="entry name" value="AAA_11"/>
    <property type="match status" value="1"/>
</dbReference>
<dbReference type="InterPro" id="IPR047187">
    <property type="entry name" value="SF1_C_Upf1"/>
</dbReference>
<evidence type="ECO:0000256" key="3">
    <source>
        <dbReference type="ARBA" id="ARBA00022801"/>
    </source>
</evidence>
<organism evidence="9 10">
    <name type="scientific">Photorhabdus australis subsp. thailandensis</name>
    <dbReference type="NCBI Taxonomy" id="2805096"/>
    <lineage>
        <taxon>Bacteria</taxon>
        <taxon>Pseudomonadati</taxon>
        <taxon>Pseudomonadota</taxon>
        <taxon>Gammaproteobacteria</taxon>
        <taxon>Enterobacterales</taxon>
        <taxon>Morganellaceae</taxon>
        <taxon>Photorhabdus</taxon>
    </lineage>
</organism>
<accession>A0A1C0U6D2</accession>
<protein>
    <submittedName>
        <fullName evidence="9">ATP-dependent RecD-like DNA helicase</fullName>
        <ecNumber evidence="9">3.6.4.12</ecNumber>
    </submittedName>
</protein>
<evidence type="ECO:0000259" key="7">
    <source>
        <dbReference type="Pfam" id="PF13086"/>
    </source>
</evidence>
<dbReference type="SUPFAM" id="SSF52540">
    <property type="entry name" value="P-loop containing nucleoside triphosphate hydrolases"/>
    <property type="match status" value="1"/>
</dbReference>
<dbReference type="RefSeq" id="WP_065822643.1">
    <property type="nucleotide sequence ID" value="NZ_CAWMQZ010000039.1"/>
</dbReference>
<keyword evidence="4 9" id="KW-0347">Helicase</keyword>
<dbReference type="PANTHER" id="PTHR43788:SF8">
    <property type="entry name" value="DNA-BINDING PROTEIN SMUBP-2"/>
    <property type="match status" value="1"/>
</dbReference>
<comment type="similarity">
    <text evidence="1">Belongs to the DNA2/NAM7 helicase family.</text>
</comment>
<dbReference type="GO" id="GO:0016787">
    <property type="term" value="F:hydrolase activity"/>
    <property type="evidence" value="ECO:0007669"/>
    <property type="project" value="UniProtKB-KW"/>
</dbReference>
<feature type="coiled-coil region" evidence="6">
    <location>
        <begin position="562"/>
        <end position="589"/>
    </location>
</feature>
<dbReference type="Pfam" id="PF13087">
    <property type="entry name" value="AAA_12"/>
    <property type="match status" value="1"/>
</dbReference>
<keyword evidence="10" id="KW-1185">Reference proteome</keyword>
<keyword evidence="3 9" id="KW-0378">Hydrolase</keyword>
<dbReference type="InterPro" id="IPR027417">
    <property type="entry name" value="P-loop_NTPase"/>
</dbReference>
<dbReference type="PATRIC" id="fig|286156.4.peg.1549"/>
<name>A0A1C0U6D2_9GAMM</name>
<gene>
    <name evidence="9" type="primary">recD2</name>
    <name evidence="9" type="ORF">Ppb6_01371</name>
</gene>
<dbReference type="InterPro" id="IPR041679">
    <property type="entry name" value="DNA2/NAM7-like_C"/>
</dbReference>
<dbReference type="GO" id="GO:0043139">
    <property type="term" value="F:5'-3' DNA helicase activity"/>
    <property type="evidence" value="ECO:0007669"/>
    <property type="project" value="TreeGrafter"/>
</dbReference>
<dbReference type="InterPro" id="IPR050534">
    <property type="entry name" value="Coronavir_polyprotein_1ab"/>
</dbReference>
<evidence type="ECO:0000313" key="9">
    <source>
        <dbReference type="EMBL" id="OCQ53484.1"/>
    </source>
</evidence>
<keyword evidence="2" id="KW-0547">Nucleotide-binding</keyword>
<dbReference type="AlphaFoldDB" id="A0A1C0U6D2"/>
<dbReference type="PANTHER" id="PTHR43788">
    <property type="entry name" value="DNA2/NAM7 HELICASE FAMILY MEMBER"/>
    <property type="match status" value="1"/>
</dbReference>
<dbReference type="EMBL" id="LOMY01000039">
    <property type="protein sequence ID" value="OCQ53484.1"/>
    <property type="molecule type" value="Genomic_DNA"/>
</dbReference>
<dbReference type="GO" id="GO:0005524">
    <property type="term" value="F:ATP binding"/>
    <property type="evidence" value="ECO:0007669"/>
    <property type="project" value="UniProtKB-KW"/>
</dbReference>
<sequence>MDYKNQNSTLHSNSSQALRVLDYWHKIEFFESADIKELEEEAEGVIKLTPEELQDPTCLPWINPQQIRRAGKNFSPAKKYNYTLYFGIFDRSEIFERAKCAFPDIIDDKEEQNQDEGRTCSITLYVDQDGYADKDSFAFSTVTWAIGQLEKNGLDNITLSTYEKDTEKLRQCFLDVMAVADNLKQQYGLPPKLTTYEIIEFLKSMAEWTDFSPEISTPALYIKLAQAKTKKGKNHSKHIELDINLLPHLSTLPEKIAKADIDKLKTESSTPLIKETKEITILNSFYIRDIERIMECIKRDGFTFNSPLERYLSGTEKRKPDLLTPDGKPLLLEMLRLNKLPLGRWPTETAHSMSLMQQFAINTIEEELTLSGLYSVNGPPGTGKTTMLRDLIASNLVKRAEVLADLNSAADAFSHEITVTSGDKQRIIKCLSPSLTGFEMIVVSSNNAAVENISQELPQIKSLGKSWQDISYLKPVAQKLAAFHELPDGQDKYKITPLTEKTECWGLIAAALGKQKNREIFGTRAIFQTTEKCIAPPPADQYRTLAAAIKQLANSSDATSSFTQAQNAFQQAKRELQVLLHELKKLERLPILEENCRVQKQKAERERFRILCLNTRLTKLQQRKINWWDLRIRHRCRLRAIITGLTLRRNKAEAQYQKDQYTWEHLQAELENEQQTCMILKEKYAGVLFTGQDTDLEAPAIQRTASGLCPALNEARNRLTVKALELHQAWLAAAYKECHFSDSLLVIMNVINGRIADKQAAKALWQLLFMIVPVVSSTFASVARQFSALNDGDIGWLFIDEAGQATPQQAVGALWRAKRAIVVGDPLQIEPVFTIPPAFVEGIAKRELGEQWKLWSPTITSVQNLADRVNPYGTEQIAKNTWLGSPLRVHRRCDEPMFSIANEIAYNNKMLHGLDNPWSDETSFWGPSCWFDVRGCTEGKHFVPEQAQHVLTMLQAYIDHYKKLPDAYIISPFKHVKKELNIFLKEKLSPINGRNKWLDERIGTVHTFQGKEEKNVIFVLGLSTEKRGATKWASSKPNLLNVAVTRAQKRVYIVGSKEIWSGCKYFSVANELLQQTIQTID</sequence>
<keyword evidence="5" id="KW-0067">ATP-binding</keyword>
<feature type="domain" description="DNA2/NAM7 helicase-like C-terminal" evidence="8">
    <location>
        <begin position="887"/>
        <end position="1057"/>
    </location>
</feature>
<evidence type="ECO:0000256" key="1">
    <source>
        <dbReference type="ARBA" id="ARBA00007913"/>
    </source>
</evidence>
<comment type="caution">
    <text evidence="9">The sequence shown here is derived from an EMBL/GenBank/DDBJ whole genome shotgun (WGS) entry which is preliminary data.</text>
</comment>
<evidence type="ECO:0000256" key="2">
    <source>
        <dbReference type="ARBA" id="ARBA00022741"/>
    </source>
</evidence>
<dbReference type="Gene3D" id="3.40.50.300">
    <property type="entry name" value="P-loop containing nucleotide triphosphate hydrolases"/>
    <property type="match status" value="2"/>
</dbReference>
<reference evidence="9 10" key="1">
    <citation type="submission" date="2015-12" db="EMBL/GenBank/DDBJ databases">
        <title>Genome comparisons provide insights into the role of secondary metabolites in the pathogenic phase of the Photorhabdus life cycle.</title>
        <authorList>
            <person name="Tobias N.J."/>
            <person name="Mishra B."/>
            <person name="Gupta D.K."/>
            <person name="Thines M."/>
            <person name="Stinear T.P."/>
            <person name="Bode H.B."/>
        </authorList>
    </citation>
    <scope>NUCLEOTIDE SEQUENCE [LARGE SCALE GENOMIC DNA]</scope>
    <source>
        <strain evidence="9 10">PB68.1</strain>
    </source>
</reference>
<dbReference type="EC" id="3.6.4.12" evidence="9"/>